<evidence type="ECO:0000256" key="6">
    <source>
        <dbReference type="PROSITE-ProRule" id="PRU00339"/>
    </source>
</evidence>
<evidence type="ECO:0000313" key="10">
    <source>
        <dbReference type="Proteomes" id="UP000812287"/>
    </source>
</evidence>
<feature type="domain" description="Tetratricopeptide SHNi-TPR" evidence="8">
    <location>
        <begin position="186"/>
        <end position="222"/>
    </location>
</feature>
<feature type="compositionally biased region" description="Basic and acidic residues" evidence="7">
    <location>
        <begin position="380"/>
        <end position="409"/>
    </location>
</feature>
<dbReference type="Proteomes" id="UP000812287">
    <property type="component" value="Unassembled WGS sequence"/>
</dbReference>
<organism evidence="9 10">
    <name type="scientific">Guyanagaster necrorhizus</name>
    <dbReference type="NCBI Taxonomy" id="856835"/>
    <lineage>
        <taxon>Eukaryota</taxon>
        <taxon>Fungi</taxon>
        <taxon>Dikarya</taxon>
        <taxon>Basidiomycota</taxon>
        <taxon>Agaricomycotina</taxon>
        <taxon>Agaricomycetes</taxon>
        <taxon>Agaricomycetidae</taxon>
        <taxon>Agaricales</taxon>
        <taxon>Marasmiineae</taxon>
        <taxon>Physalacriaceae</taxon>
        <taxon>Guyanagaster</taxon>
    </lineage>
</organism>
<keyword evidence="5" id="KW-0539">Nucleus</keyword>
<dbReference type="InterPro" id="IPR011990">
    <property type="entry name" value="TPR-like_helical_dom_sf"/>
</dbReference>
<name>A0A9P7VMW4_9AGAR</name>
<comment type="subcellular location">
    <subcellularLocation>
        <location evidence="1">Nucleus</location>
    </subcellularLocation>
</comment>
<evidence type="ECO:0000256" key="1">
    <source>
        <dbReference type="ARBA" id="ARBA00004123"/>
    </source>
</evidence>
<gene>
    <name evidence="9" type="ORF">BT62DRAFT_972040</name>
</gene>
<feature type="compositionally biased region" description="Low complexity" evidence="7">
    <location>
        <begin position="95"/>
        <end position="107"/>
    </location>
</feature>
<evidence type="ECO:0000256" key="7">
    <source>
        <dbReference type="SAM" id="MobiDB-lite"/>
    </source>
</evidence>
<dbReference type="OrthoDB" id="5587616at2759"/>
<dbReference type="InterPro" id="IPR019734">
    <property type="entry name" value="TPR_rpt"/>
</dbReference>
<feature type="region of interest" description="Disordered" evidence="7">
    <location>
        <begin position="85"/>
        <end position="115"/>
    </location>
</feature>
<accession>A0A9P7VMW4</accession>
<dbReference type="InterPro" id="IPR019544">
    <property type="entry name" value="Tetratricopeptide_SHNi-TPR_dom"/>
</dbReference>
<evidence type="ECO:0000256" key="2">
    <source>
        <dbReference type="ARBA" id="ARBA00008402"/>
    </source>
</evidence>
<feature type="region of interest" description="Disordered" evidence="7">
    <location>
        <begin position="374"/>
        <end position="409"/>
    </location>
</feature>
<keyword evidence="3" id="KW-0677">Repeat</keyword>
<comment type="caution">
    <text evidence="9">The sequence shown here is derived from an EMBL/GenBank/DDBJ whole genome shotgun (WGS) entry which is preliminary data.</text>
</comment>
<evidence type="ECO:0000256" key="5">
    <source>
        <dbReference type="ARBA" id="ARBA00023242"/>
    </source>
</evidence>
<dbReference type="PANTHER" id="PTHR15081">
    <property type="entry name" value="NUCLEAR AUTOANTIGENIC SPERM PROTEIN NASP -RELATED"/>
    <property type="match status" value="1"/>
</dbReference>
<protein>
    <recommendedName>
        <fullName evidence="8">Tetratricopeptide SHNi-TPR domain-containing protein</fullName>
    </recommendedName>
</protein>
<evidence type="ECO:0000313" key="9">
    <source>
        <dbReference type="EMBL" id="KAG7443552.1"/>
    </source>
</evidence>
<dbReference type="PROSITE" id="PS50005">
    <property type="entry name" value="TPR"/>
    <property type="match status" value="1"/>
</dbReference>
<comment type="similarity">
    <text evidence="2">Belongs to the NASP family.</text>
</comment>
<keyword evidence="10" id="KW-1185">Reference proteome</keyword>
<dbReference type="InterPro" id="IPR051730">
    <property type="entry name" value="NASP-like"/>
</dbReference>
<dbReference type="GO" id="GO:0005654">
    <property type="term" value="C:nucleoplasm"/>
    <property type="evidence" value="ECO:0007669"/>
    <property type="project" value="TreeGrafter"/>
</dbReference>
<dbReference type="GeneID" id="66111351"/>
<dbReference type="AlphaFoldDB" id="A0A9P7VMW4"/>
<dbReference type="Gene3D" id="1.25.40.10">
    <property type="entry name" value="Tetratricopeptide repeat domain"/>
    <property type="match status" value="2"/>
</dbReference>
<dbReference type="EMBL" id="MU250544">
    <property type="protein sequence ID" value="KAG7443552.1"/>
    <property type="molecule type" value="Genomic_DNA"/>
</dbReference>
<sequence length="409" mass="43899">MASNSAGTAPKDMPELALTVEAAVEQGQRAFALKKYEQAVDHYATALELLTDVHGEDAPGIEDLYFAYGKALLENAIAQNSVLGKEQPEENAEDNNALGGSGSSANGPILSFSGDVEDTEDGTVDLFSQAIESAQQEAAAAADDDDDEAEPEDDFNAAWEVLDLARAIYEKQKVANDDEQVGLKLADTYVTLGDVSLETEKFDQAITDYEAALTLKAELLSFSSRQIAEAHYKLSIVLDLTSGRLADSIIHAEKALQSLESRLVKLQDALPSSSTLPTLAQQDPKGKGKATKLVSEDAVEKLTTNQIESEIKELKGLKDDLVLKIEELKTSPNESVSESAPAMAAHALDRELNAGSTMVPNQEPIVNDLTAMVVKKKKKAPEDTSASKRKAEDDAQDSNCEKKPKVDSS</sequence>
<dbReference type="GO" id="GO:0034080">
    <property type="term" value="P:CENP-A containing chromatin assembly"/>
    <property type="evidence" value="ECO:0007669"/>
    <property type="project" value="TreeGrafter"/>
</dbReference>
<evidence type="ECO:0000259" key="8">
    <source>
        <dbReference type="Pfam" id="PF10516"/>
    </source>
</evidence>
<reference evidence="9" key="1">
    <citation type="submission" date="2020-11" db="EMBL/GenBank/DDBJ databases">
        <title>Adaptations for nitrogen fixation in a non-lichenized fungal sporocarp promotes dispersal by wood-feeding termites.</title>
        <authorList>
            <consortium name="DOE Joint Genome Institute"/>
            <person name="Koch R.A."/>
            <person name="Yoon G."/>
            <person name="Arayal U."/>
            <person name="Lail K."/>
            <person name="Amirebrahimi M."/>
            <person name="Labutti K."/>
            <person name="Lipzen A."/>
            <person name="Riley R."/>
            <person name="Barry K."/>
            <person name="Henrissat B."/>
            <person name="Grigoriev I.V."/>
            <person name="Herr J.R."/>
            <person name="Aime M.C."/>
        </authorList>
    </citation>
    <scope>NUCLEOTIDE SEQUENCE</scope>
    <source>
        <strain evidence="9">MCA 3950</strain>
    </source>
</reference>
<dbReference type="SMART" id="SM00028">
    <property type="entry name" value="TPR"/>
    <property type="match status" value="2"/>
</dbReference>
<evidence type="ECO:0000256" key="3">
    <source>
        <dbReference type="ARBA" id="ARBA00022737"/>
    </source>
</evidence>
<evidence type="ECO:0000256" key="4">
    <source>
        <dbReference type="ARBA" id="ARBA00022803"/>
    </source>
</evidence>
<dbReference type="Pfam" id="PF10516">
    <property type="entry name" value="SHNi-TPR"/>
    <property type="match status" value="1"/>
</dbReference>
<dbReference type="GO" id="GO:0006335">
    <property type="term" value="P:DNA replication-dependent chromatin assembly"/>
    <property type="evidence" value="ECO:0007669"/>
    <property type="project" value="TreeGrafter"/>
</dbReference>
<dbReference type="SUPFAM" id="SSF48452">
    <property type="entry name" value="TPR-like"/>
    <property type="match status" value="1"/>
</dbReference>
<dbReference type="PANTHER" id="PTHR15081:SF1">
    <property type="entry name" value="NUCLEAR AUTOANTIGENIC SPERM PROTEIN"/>
    <property type="match status" value="1"/>
</dbReference>
<feature type="repeat" description="TPR" evidence="6">
    <location>
        <begin position="186"/>
        <end position="219"/>
    </location>
</feature>
<proteinExistence type="inferred from homology"/>
<keyword evidence="4 6" id="KW-0802">TPR repeat</keyword>
<dbReference type="GO" id="GO:0042393">
    <property type="term" value="F:histone binding"/>
    <property type="evidence" value="ECO:0007669"/>
    <property type="project" value="TreeGrafter"/>
</dbReference>
<dbReference type="RefSeq" id="XP_043037052.1">
    <property type="nucleotide sequence ID" value="XM_043189054.1"/>
</dbReference>